<name>A0A6G6Y408_9SPHN</name>
<evidence type="ECO:0008006" key="3">
    <source>
        <dbReference type="Google" id="ProtNLM"/>
    </source>
</evidence>
<dbReference type="Proteomes" id="UP000501568">
    <property type="component" value="Chromosome"/>
</dbReference>
<sequence>MSGKDRSGKHHWWPVALQSYWADRKGDVSWIEPNGKIDKKRFKNRKIGIKRHGHTMHRGSGYWETNFESDFGIDTKIHSIIAALRDCRPLGRTPAEVLSLLKLAFRKDRSLRDLSKFHHIDERTHRDLLLLIYSLLICSPSNRSKWERFPLKAGLPVSENVGKANMYQQYRHARKLCENGYISLHAFVLLRAPPWKHFICGDGYLDWLTGSLTAMRINGRALLPLTPDLCIYFCTLNSKLESAPNCAALTAAPWMVDWVNDITQIYSRDRLFFRGNPPKLTNPFRQREFYEYAEPTDKLLEMLDEVAGKRKHSGLISIGLW</sequence>
<dbReference type="AlphaFoldDB" id="A0A6G6Y408"/>
<proteinExistence type="predicted"/>
<protein>
    <recommendedName>
        <fullName evidence="3">DUF4238 domain-containing protein</fullName>
    </recommendedName>
</protein>
<evidence type="ECO:0000313" key="1">
    <source>
        <dbReference type="EMBL" id="QIG79629.1"/>
    </source>
</evidence>
<reference evidence="1 2" key="1">
    <citation type="submission" date="2020-02" db="EMBL/GenBank/DDBJ databases">
        <authorList>
            <person name="Zheng R.K."/>
            <person name="Sun C.M."/>
        </authorList>
    </citation>
    <scope>NUCLEOTIDE SEQUENCE [LARGE SCALE GENOMIC DNA]</scope>
    <source>
        <strain evidence="2">zrk23</strain>
    </source>
</reference>
<dbReference type="KEGG" id="spzr:G5C33_07385"/>
<evidence type="ECO:0000313" key="2">
    <source>
        <dbReference type="Proteomes" id="UP000501568"/>
    </source>
</evidence>
<organism evidence="1 2">
    <name type="scientific">Stakelama tenebrarum</name>
    <dbReference type="NCBI Taxonomy" id="2711215"/>
    <lineage>
        <taxon>Bacteria</taxon>
        <taxon>Pseudomonadati</taxon>
        <taxon>Pseudomonadota</taxon>
        <taxon>Alphaproteobacteria</taxon>
        <taxon>Sphingomonadales</taxon>
        <taxon>Sphingomonadaceae</taxon>
        <taxon>Stakelama</taxon>
    </lineage>
</organism>
<gene>
    <name evidence="1" type="ORF">G5C33_07385</name>
</gene>
<dbReference type="EMBL" id="CP049109">
    <property type="protein sequence ID" value="QIG79629.1"/>
    <property type="molecule type" value="Genomic_DNA"/>
</dbReference>
<accession>A0A6G6Y408</accession>
<dbReference type="RefSeq" id="WP_165326629.1">
    <property type="nucleotide sequence ID" value="NZ_CP049109.1"/>
</dbReference>
<keyword evidence="2" id="KW-1185">Reference proteome</keyword>